<sequence>MRVMKWSMIALAVAAGTSQFAMASSQDESKGFIDDSSLKLKTRFEYMNRDYKNGASNPSSGTAGYRQDSGLSQLLTYESGFTQGIVGFGLDAMAMGSVKTDGGSGKRGNGLFANDSEGNPEKSQGKVGGAVKLRLSDTTLKYGQQFVASPVFATDDSRLLPEVATGTLLTSKEIKGLELSAGRFTALSKQTGMARDSIGGVSDEDGNHGKGLSGGINIFGASYAFTDNFTAALAASDAEEYFKKYYANLNLTLPINDEQSLNFDLNAYKTKGDKRGDTIDFLGDGVLGVDNNLWSLAAAYSLGAHKFTLAYQQSSGDNAYYYGVDGNSTIFVSNSIQISDFVGREEKSYQARYDLNMATYGVPGLSFMTRYVMGDNIKTNGLGEGKENEWNLESKYVVQEGPAKDLSFRARFANYRSNGAYSAYSADNYDTRLIIEYPLSIL</sequence>
<evidence type="ECO:0000313" key="1">
    <source>
        <dbReference type="EMBL" id="MFK9082609.1"/>
    </source>
</evidence>
<name>A0ACC7MXF8_9PSED</name>
<protein>
    <submittedName>
        <fullName evidence="1">OprD family porin</fullName>
    </submittedName>
</protein>
<accession>A0ACC7MXF8</accession>
<dbReference type="EMBL" id="JBJHQE010000034">
    <property type="protein sequence ID" value="MFK9082609.1"/>
    <property type="molecule type" value="Genomic_DNA"/>
</dbReference>
<keyword evidence="2" id="KW-1185">Reference proteome</keyword>
<dbReference type="Proteomes" id="UP001622950">
    <property type="component" value="Unassembled WGS sequence"/>
</dbReference>
<evidence type="ECO:0000313" key="2">
    <source>
        <dbReference type="Proteomes" id="UP001622950"/>
    </source>
</evidence>
<reference evidence="1" key="1">
    <citation type="submission" date="2024-11" db="EMBL/GenBank/DDBJ databases">
        <authorList>
            <person name="Lucas J.A."/>
        </authorList>
    </citation>
    <scope>NUCLEOTIDE SEQUENCE</scope>
    <source>
        <strain evidence="1">Z 8.8</strain>
    </source>
</reference>
<comment type="caution">
    <text evidence="1">The sequence shown here is derived from an EMBL/GenBank/DDBJ whole genome shotgun (WGS) entry which is preliminary data.</text>
</comment>
<organism evidence="1 2">
    <name type="scientific">Pseudomonas neuropathica</name>
    <dbReference type="NCBI Taxonomy" id="2730425"/>
    <lineage>
        <taxon>Bacteria</taxon>
        <taxon>Pseudomonadati</taxon>
        <taxon>Pseudomonadota</taxon>
        <taxon>Gammaproteobacteria</taxon>
        <taxon>Pseudomonadales</taxon>
        <taxon>Pseudomonadaceae</taxon>
        <taxon>Pseudomonas</taxon>
    </lineage>
</organism>
<gene>
    <name evidence="1" type="ORF">ACJEBM_18235</name>
</gene>
<proteinExistence type="predicted"/>